<comment type="caution">
    <text evidence="2">The sequence shown here is derived from an EMBL/GenBank/DDBJ whole genome shotgun (WGS) entry which is preliminary data.</text>
</comment>
<feature type="compositionally biased region" description="Basic and acidic residues" evidence="1">
    <location>
        <begin position="578"/>
        <end position="590"/>
    </location>
</feature>
<dbReference type="EMBL" id="JAACJP010000028">
    <property type="protein sequence ID" value="KAF5376455.1"/>
    <property type="molecule type" value="Genomic_DNA"/>
</dbReference>
<protein>
    <submittedName>
        <fullName evidence="2">Uncharacterized protein</fullName>
    </submittedName>
</protein>
<feature type="compositionally biased region" description="Basic residues" evidence="1">
    <location>
        <begin position="188"/>
        <end position="198"/>
    </location>
</feature>
<evidence type="ECO:0000256" key="1">
    <source>
        <dbReference type="SAM" id="MobiDB-lite"/>
    </source>
</evidence>
<feature type="region of interest" description="Disordered" evidence="1">
    <location>
        <begin position="181"/>
        <end position="239"/>
    </location>
</feature>
<dbReference type="OrthoDB" id="3064631at2759"/>
<reference evidence="2 3" key="1">
    <citation type="journal article" date="2020" name="ISME J.">
        <title>Uncovering the hidden diversity of litter-decomposition mechanisms in mushroom-forming fungi.</title>
        <authorList>
            <person name="Floudas D."/>
            <person name="Bentzer J."/>
            <person name="Ahren D."/>
            <person name="Johansson T."/>
            <person name="Persson P."/>
            <person name="Tunlid A."/>
        </authorList>
    </citation>
    <scope>NUCLEOTIDE SEQUENCE [LARGE SCALE GENOMIC DNA]</scope>
    <source>
        <strain evidence="2 3">CBS 661.87</strain>
    </source>
</reference>
<dbReference type="Proteomes" id="UP000565441">
    <property type="component" value="Unassembled WGS sequence"/>
</dbReference>
<name>A0A8H5H4U8_9AGAR</name>
<evidence type="ECO:0000313" key="2">
    <source>
        <dbReference type="EMBL" id="KAF5376455.1"/>
    </source>
</evidence>
<organism evidence="2 3">
    <name type="scientific">Tricholomella constricta</name>
    <dbReference type="NCBI Taxonomy" id="117010"/>
    <lineage>
        <taxon>Eukaryota</taxon>
        <taxon>Fungi</taxon>
        <taxon>Dikarya</taxon>
        <taxon>Basidiomycota</taxon>
        <taxon>Agaricomycotina</taxon>
        <taxon>Agaricomycetes</taxon>
        <taxon>Agaricomycetidae</taxon>
        <taxon>Agaricales</taxon>
        <taxon>Tricholomatineae</taxon>
        <taxon>Lyophyllaceae</taxon>
        <taxon>Tricholomella</taxon>
    </lineage>
</organism>
<feature type="region of interest" description="Disordered" evidence="1">
    <location>
        <begin position="450"/>
        <end position="496"/>
    </location>
</feature>
<feature type="region of interest" description="Disordered" evidence="1">
    <location>
        <begin position="574"/>
        <end position="595"/>
    </location>
</feature>
<dbReference type="AlphaFoldDB" id="A0A8H5H4U8"/>
<keyword evidence="3" id="KW-1185">Reference proteome</keyword>
<feature type="compositionally biased region" description="Polar residues" evidence="1">
    <location>
        <begin position="475"/>
        <end position="496"/>
    </location>
</feature>
<gene>
    <name evidence="2" type="ORF">D9615_008609</name>
</gene>
<proteinExistence type="predicted"/>
<feature type="region of interest" description="Disordered" evidence="1">
    <location>
        <begin position="526"/>
        <end position="548"/>
    </location>
</feature>
<accession>A0A8H5H4U8</accession>
<evidence type="ECO:0000313" key="3">
    <source>
        <dbReference type="Proteomes" id="UP000565441"/>
    </source>
</evidence>
<sequence>MSVPTQHVASNSYTRYRPYPTPAQFTASPELISRTTTFLRRELQVWDDLDVEFLTSFTISVMKAIDIRSESAVKLLAEFLDMDSPYVEGGRHVNAEHFAHGKVIAVITSEPVASSPSIYVKSPFRDLFVYDTVVQKIPLRRTNAGVGDGSRCPDPILPPGLILTPVLVLDLVIHYPSSNQRRATFTSPHRHRSRSGGRHHNEDRPRDQTNSSLNDAVRGTSRRPTGTAKGKGRADPEPESVITEDVAAHDRPGPQAAAGSAFVAQGDSRLDSHAPQTQASTLIRTKPPRNRTLLESVQAHLTLRTEARSNGSGNQSEKGKRCIDAERHPGISSLTQESSSTVPALLARLTDPTEMARPTDRGPEFNALTFLGSTANRHQGLPSADNRTTVQPSRMSAPEIMARTRARMAKNDRSVDLNPRSISQSEAVVPSSSSASRPGIQERVFTHESIPTQASPPGYIATAEDFTGGKAKSGVENSPSPRATSTRGRATNKNSLQLYQIPISRSSDDLRHHEAPSNAHHMAMWGNSSDERPSISAHINDQSHPSSDNRTKLLARLEREKHHALNVDTGVSLSAADHCGKPPNTDHDSYSRTPGKAIDTVVSPHLIEAQLRTRAQLQVRLAAEKRRSDVQ</sequence>
<feature type="compositionally biased region" description="Polar residues" evidence="1">
    <location>
        <begin position="537"/>
        <end position="546"/>
    </location>
</feature>